<dbReference type="InterPro" id="IPR011009">
    <property type="entry name" value="Kinase-like_dom_sf"/>
</dbReference>
<evidence type="ECO:0000313" key="2">
    <source>
        <dbReference type="EMBL" id="CAH1563562.1"/>
    </source>
</evidence>
<dbReference type="SUPFAM" id="SSF56112">
    <property type="entry name" value="Protein kinase-like (PK-like)"/>
    <property type="match status" value="1"/>
</dbReference>
<organism evidence="2 3">
    <name type="scientific">Vibrio jasicida</name>
    <dbReference type="NCBI Taxonomy" id="766224"/>
    <lineage>
        <taxon>Bacteria</taxon>
        <taxon>Pseudomonadati</taxon>
        <taxon>Pseudomonadota</taxon>
        <taxon>Gammaproteobacteria</taxon>
        <taxon>Vibrionales</taxon>
        <taxon>Vibrionaceae</taxon>
        <taxon>Vibrio</taxon>
    </lineage>
</organism>
<feature type="domain" description="Aminoglycoside phosphotransferase" evidence="1">
    <location>
        <begin position="51"/>
        <end position="223"/>
    </location>
</feature>
<dbReference type="InterPro" id="IPR002575">
    <property type="entry name" value="Aminoglycoside_PTrfase"/>
</dbReference>
<proteinExistence type="predicted"/>
<gene>
    <name evidence="2" type="ORF">THF1A12_10182</name>
</gene>
<dbReference type="EMBL" id="CAKMUD010000001">
    <property type="protein sequence ID" value="CAH1563562.1"/>
    <property type="molecule type" value="Genomic_DNA"/>
</dbReference>
<dbReference type="Gene3D" id="3.90.1200.10">
    <property type="match status" value="1"/>
</dbReference>
<dbReference type="RefSeq" id="WP_409587928.1">
    <property type="nucleotide sequence ID" value="NZ_CAKMTZ010000001.1"/>
</dbReference>
<dbReference type="AlphaFoldDB" id="A0AAU9QGA3"/>
<name>A0AAU9QGA3_9VIBR</name>
<reference evidence="2" key="1">
    <citation type="submission" date="2022-01" db="EMBL/GenBank/DDBJ databases">
        <authorList>
            <person name="Lagorce A."/>
        </authorList>
    </citation>
    <scope>NUCLEOTIDE SEQUENCE</scope>
    <source>
        <strain evidence="2">Th15_F1_A12</strain>
    </source>
</reference>
<sequence length="302" mass="35016">MQSDECLWISQSLNLNHSDNLHKELLWEHEVAKLVKVTTPKITAYFKQGKLHQLEPWKTKVCAQLLGDETIQVRGIENKQGWLLVEDGGAELLLSENTQHWRVAIEKLASIHQQPINSLSSEFPERQVSFGRFESIITEPEHTDYWEVPQDVLDSVIAKLPDIECVTMKVNALNIPKCLCHGDAHAKNVLVDEGGKVRWFDWGEAHVGNPLVDIGSFLWWLVPDRTKIGQRIKTNTSELEHFYQTYLSAMFGQKIELSLYEVMLIGLVHRACWYHDKYRYIREIKPYYVTYTLKQLAKLECD</sequence>
<comment type="caution">
    <text evidence="2">The sequence shown here is derived from an EMBL/GenBank/DDBJ whole genome shotgun (WGS) entry which is preliminary data.</text>
</comment>
<evidence type="ECO:0000259" key="1">
    <source>
        <dbReference type="Pfam" id="PF01636"/>
    </source>
</evidence>
<evidence type="ECO:0000313" key="3">
    <source>
        <dbReference type="Proteomes" id="UP001295462"/>
    </source>
</evidence>
<dbReference type="Pfam" id="PF01636">
    <property type="entry name" value="APH"/>
    <property type="match status" value="1"/>
</dbReference>
<protein>
    <submittedName>
        <fullName evidence="2">APH domain-containing protein</fullName>
    </submittedName>
</protein>
<dbReference type="Proteomes" id="UP001295462">
    <property type="component" value="Unassembled WGS sequence"/>
</dbReference>
<accession>A0AAU9QGA3</accession>